<dbReference type="EMBL" id="SJPG01000001">
    <property type="protein sequence ID" value="TWT63512.1"/>
    <property type="molecule type" value="Genomic_DNA"/>
</dbReference>
<protein>
    <recommendedName>
        <fullName evidence="1">DnaJ homologue subfamily C member 28 conserved domain-containing protein</fullName>
    </recommendedName>
</protein>
<keyword evidence="3" id="KW-1185">Reference proteome</keyword>
<evidence type="ECO:0000313" key="3">
    <source>
        <dbReference type="Proteomes" id="UP000316095"/>
    </source>
</evidence>
<comment type="caution">
    <text evidence="2">The sequence shown here is derived from an EMBL/GenBank/DDBJ whole genome shotgun (WGS) entry which is preliminary data.</text>
</comment>
<proteinExistence type="predicted"/>
<organism evidence="2 3">
    <name type="scientific">Rubinisphaera italica</name>
    <dbReference type="NCBI Taxonomy" id="2527969"/>
    <lineage>
        <taxon>Bacteria</taxon>
        <taxon>Pseudomonadati</taxon>
        <taxon>Planctomycetota</taxon>
        <taxon>Planctomycetia</taxon>
        <taxon>Planctomycetales</taxon>
        <taxon>Planctomycetaceae</taxon>
        <taxon>Rubinisphaera</taxon>
    </lineage>
</organism>
<reference evidence="2 3" key="1">
    <citation type="submission" date="2019-02" db="EMBL/GenBank/DDBJ databases">
        <title>Deep-cultivation of Planctomycetes and their phenomic and genomic characterization uncovers novel biology.</title>
        <authorList>
            <person name="Wiegand S."/>
            <person name="Jogler M."/>
            <person name="Boedeker C."/>
            <person name="Pinto D."/>
            <person name="Vollmers J."/>
            <person name="Rivas-Marin E."/>
            <person name="Kohn T."/>
            <person name="Peeters S.H."/>
            <person name="Heuer A."/>
            <person name="Rast P."/>
            <person name="Oberbeckmann S."/>
            <person name="Bunk B."/>
            <person name="Jeske O."/>
            <person name="Meyerdierks A."/>
            <person name="Storesund J.E."/>
            <person name="Kallscheuer N."/>
            <person name="Luecker S."/>
            <person name="Lage O.M."/>
            <person name="Pohl T."/>
            <person name="Merkel B.J."/>
            <person name="Hornburger P."/>
            <person name="Mueller R.-W."/>
            <person name="Bruemmer F."/>
            <person name="Labrenz M."/>
            <person name="Spormann A.M."/>
            <person name="Op Den Camp H."/>
            <person name="Overmann J."/>
            <person name="Amann R."/>
            <person name="Jetten M.S.M."/>
            <person name="Mascher T."/>
            <person name="Medema M.H."/>
            <person name="Devos D.P."/>
            <person name="Kaster A.-K."/>
            <person name="Ovreas L."/>
            <person name="Rohde M."/>
            <person name="Galperin M.Y."/>
            <person name="Jogler C."/>
        </authorList>
    </citation>
    <scope>NUCLEOTIDE SEQUENCE [LARGE SCALE GENOMIC DNA]</scope>
    <source>
        <strain evidence="2 3">Pan54</strain>
    </source>
</reference>
<accession>A0A5C5XP04</accession>
<dbReference type="Pfam" id="PF09350">
    <property type="entry name" value="DJC28_CD"/>
    <property type="match status" value="1"/>
</dbReference>
<dbReference type="OrthoDB" id="9798476at2"/>
<dbReference type="RefSeq" id="WP_146505246.1">
    <property type="nucleotide sequence ID" value="NZ_SJPG01000001.1"/>
</dbReference>
<feature type="domain" description="DnaJ homologue subfamily C member 28 conserved" evidence="1">
    <location>
        <begin position="14"/>
        <end position="80"/>
    </location>
</feature>
<name>A0A5C5XP04_9PLAN</name>
<evidence type="ECO:0000313" key="2">
    <source>
        <dbReference type="EMBL" id="TWT63512.1"/>
    </source>
</evidence>
<dbReference type="AlphaFoldDB" id="A0A5C5XP04"/>
<evidence type="ECO:0000259" key="1">
    <source>
        <dbReference type="Pfam" id="PF09350"/>
    </source>
</evidence>
<dbReference type="Proteomes" id="UP000316095">
    <property type="component" value="Unassembled WGS sequence"/>
</dbReference>
<sequence length="142" mass="16462">MQEKKAPLESYEAFADRLIREAEARGEFANLPGLGKPIPGIDQPRDDNWWIKEKLRRENHNLIPSRLGVKLEAEKLLDTLESIPAESQVRDRVRKMNQKIREVHYSSAESPAVIVLPLDEEVIVEQWRSRSIELQGANKKRR</sequence>
<dbReference type="InterPro" id="IPR018961">
    <property type="entry name" value="DnaJ_homolog_subfam-C_membr-28"/>
</dbReference>
<gene>
    <name evidence="2" type="ORF">Pan54_42650</name>
</gene>